<accession>A0A162EAX7</accession>
<dbReference type="EMBL" id="KR233164">
    <property type="protein sequence ID" value="AKN44467.1"/>
    <property type="molecule type" value="Genomic_DNA"/>
</dbReference>
<sequence>MITQERLKELFEYNPDTGLFIRRIGVRGKGGKAGTVAGTTLSSGYITISVDGEKEYAHRLAFLYMTGEMPEVSDHINRVRSDNRWHNLRSATIQENNRNVKRKSKSGYTGVVWNKRDQRWYVQVQNSNGKYESGGCFTYHELDRAVTSANTLRAKLHGERAIFEEFTGYIPNIGELNK</sequence>
<keyword evidence="3" id="KW-1185">Reference proteome</keyword>
<dbReference type="OrthoDB" id="21336at10239"/>
<dbReference type="SUPFAM" id="SSF54060">
    <property type="entry name" value="His-Me finger endonucleases"/>
    <property type="match status" value="1"/>
</dbReference>
<dbReference type="InterPro" id="IPR044925">
    <property type="entry name" value="His-Me_finger_sf"/>
</dbReference>
<proteinExistence type="predicted"/>
<evidence type="ECO:0000259" key="1">
    <source>
        <dbReference type="Pfam" id="PF13392"/>
    </source>
</evidence>
<dbReference type="GO" id="GO:0004519">
    <property type="term" value="F:endonuclease activity"/>
    <property type="evidence" value="ECO:0007669"/>
    <property type="project" value="UniProtKB-KW"/>
</dbReference>
<dbReference type="Proteomes" id="UP000202365">
    <property type="component" value="Segment"/>
</dbReference>
<feature type="domain" description="HNH nuclease" evidence="1">
    <location>
        <begin position="56"/>
        <end position="98"/>
    </location>
</feature>
<dbReference type="RefSeq" id="YP_009283469.1">
    <property type="nucleotide sequence ID" value="NC_031042.1"/>
</dbReference>
<keyword evidence="2" id="KW-0540">Nuclease</keyword>
<evidence type="ECO:0000313" key="3">
    <source>
        <dbReference type="Proteomes" id="UP000202365"/>
    </source>
</evidence>
<dbReference type="KEGG" id="vg:29064637"/>
<dbReference type="InterPro" id="IPR003615">
    <property type="entry name" value="HNH_nuc"/>
</dbReference>
<dbReference type="GeneID" id="29064637"/>
<dbReference type="Pfam" id="PF13392">
    <property type="entry name" value="HNH_3"/>
    <property type="match status" value="1"/>
</dbReference>
<keyword evidence="2" id="KW-0255">Endonuclease</keyword>
<dbReference type="Gene3D" id="3.90.75.20">
    <property type="match status" value="1"/>
</dbReference>
<keyword evidence="2" id="KW-0378">Hydrolase</keyword>
<gene>
    <name evidence="2" type="ORF">NR01_0128</name>
</gene>
<reference evidence="2 3" key="1">
    <citation type="submission" date="2015-04" db="EMBL/GenBank/DDBJ databases">
        <title>Complete Genome Sequence of S. Typhimurium Bacteriophage NR01.</title>
        <authorList>
            <person name="Lee J.-H."/>
            <person name="Lee H.Y."/>
            <person name="Song N.R."/>
        </authorList>
    </citation>
    <scope>NUCLEOTIDE SEQUENCE [LARGE SCALE GENOMIC DNA]</scope>
</reference>
<protein>
    <submittedName>
        <fullName evidence="2">Putative homing endonuclease</fullName>
    </submittedName>
</protein>
<name>A0A162EAX7_9CAUD</name>
<evidence type="ECO:0000313" key="2">
    <source>
        <dbReference type="EMBL" id="AKN44467.1"/>
    </source>
</evidence>
<organism evidence="2 3">
    <name type="scientific">Salmonella phage NR01</name>
    <dbReference type="NCBI Taxonomy" id="1647411"/>
    <lineage>
        <taxon>Viruses</taxon>
        <taxon>Duplodnaviria</taxon>
        <taxon>Heunggongvirae</taxon>
        <taxon>Uroviricota</taxon>
        <taxon>Caudoviricetes</taxon>
        <taxon>Demerecviridae</taxon>
        <taxon>Markadamsvirinae</taxon>
        <taxon>Tequintavirus</taxon>
        <taxon>Tequintavirus NR01</taxon>
    </lineage>
</organism>